<organism evidence="2 3">
    <name type="scientific">Pristionchus fissidentatus</name>
    <dbReference type="NCBI Taxonomy" id="1538716"/>
    <lineage>
        <taxon>Eukaryota</taxon>
        <taxon>Metazoa</taxon>
        <taxon>Ecdysozoa</taxon>
        <taxon>Nematoda</taxon>
        <taxon>Chromadorea</taxon>
        <taxon>Rhabditida</taxon>
        <taxon>Rhabditina</taxon>
        <taxon>Diplogasteromorpha</taxon>
        <taxon>Diplogasteroidea</taxon>
        <taxon>Neodiplogasteridae</taxon>
        <taxon>Pristionchus</taxon>
    </lineage>
</organism>
<evidence type="ECO:0000256" key="1">
    <source>
        <dbReference type="SAM" id="MobiDB-lite"/>
    </source>
</evidence>
<comment type="caution">
    <text evidence="2">The sequence shown here is derived from an EMBL/GenBank/DDBJ whole genome shotgun (WGS) entry which is preliminary data.</text>
</comment>
<dbReference type="Proteomes" id="UP001432322">
    <property type="component" value="Unassembled WGS sequence"/>
</dbReference>
<dbReference type="AlphaFoldDB" id="A0AAV5WEF5"/>
<gene>
    <name evidence="2" type="ORF">PFISCL1PPCAC_20035</name>
</gene>
<feature type="compositionally biased region" description="Pro residues" evidence="1">
    <location>
        <begin position="754"/>
        <end position="763"/>
    </location>
</feature>
<evidence type="ECO:0000313" key="3">
    <source>
        <dbReference type="Proteomes" id="UP001432322"/>
    </source>
</evidence>
<name>A0AAV5WEF5_9BILA</name>
<proteinExistence type="predicted"/>
<protein>
    <submittedName>
        <fullName evidence="2">Uncharacterized protein</fullName>
    </submittedName>
</protein>
<reference evidence="2" key="1">
    <citation type="submission" date="2023-10" db="EMBL/GenBank/DDBJ databases">
        <title>Genome assembly of Pristionchus species.</title>
        <authorList>
            <person name="Yoshida K."/>
            <person name="Sommer R.J."/>
        </authorList>
    </citation>
    <scope>NUCLEOTIDE SEQUENCE</scope>
    <source>
        <strain evidence="2">RS5133</strain>
    </source>
</reference>
<feature type="region of interest" description="Disordered" evidence="1">
    <location>
        <begin position="748"/>
        <end position="809"/>
    </location>
</feature>
<feature type="compositionally biased region" description="Polar residues" evidence="1">
    <location>
        <begin position="226"/>
        <end position="244"/>
    </location>
</feature>
<feature type="compositionally biased region" description="Basic and acidic residues" evidence="1">
    <location>
        <begin position="784"/>
        <end position="809"/>
    </location>
</feature>
<evidence type="ECO:0000313" key="2">
    <source>
        <dbReference type="EMBL" id="GMT28738.1"/>
    </source>
</evidence>
<feature type="compositionally biased region" description="Low complexity" evidence="1">
    <location>
        <begin position="764"/>
        <end position="779"/>
    </location>
</feature>
<keyword evidence="3" id="KW-1185">Reference proteome</keyword>
<dbReference type="Gene3D" id="2.30.30.140">
    <property type="match status" value="1"/>
</dbReference>
<dbReference type="EMBL" id="BTSY01000005">
    <property type="protein sequence ID" value="GMT28738.1"/>
    <property type="molecule type" value="Genomic_DNA"/>
</dbReference>
<sequence length="907" mass="101704">MSAAHVDSDDGDGKMITKKEMKLLTAIHNAEPTILGAVSEEYKKLSGGKELDLEKFVNAFRKFAPYFVQMLTADSSDDSDDDDVTIPSKIYRFINAFTNSRDLIVTAIIKSYKELYKNDLKDLNLSIFRNHYLEIFKGYGRTQCSPHFSTRSDMEGRPSSILMSDKTPVPSLEAISHTEHTMNVNDVSLDMEEGGSLVSGVEEELRKTMESGSSTPTPTTEDWNGIKQSHTLSPQSNKSSNAMDNDSAEKCNEFGFLVGRRWIPSRPKSAPKEMLPHSDPSAVPVTMGDSISNVAKMPLPSNLQTPPHSNISMTDGNNRVVKAENAPLCQLSPSPQCMAARGKNGVPLNVSTPHEFETMSGSTTGSTNELCVSSRGSSRTLTSSNIPSTEVNKEKENGTEVNGLQIAQTSMDDDDEKKENMLAEGLKDKIREVHQDLRFFLPTMIERATRIYEREKRPLTLAQLIGDEYYDERLERFMIKMLNKDKALQEIFQIEMREHGEIVVHFRILMNNEDALDEEMSHPIEEKTVEEASMTWLIPSIDHPSFLFPHNEFPLIFKPGEYDVVNQGDNIGIFSFNMSSQVDAQLQELRDKQIDHLSVSNARHLEKDTALVAMDATNSYCRVVVAEEWNRREDTTPDMGMVRCLLIDYGDIHELPINVLYRFPRWTDTVLPAVVLKCRLDAVPVGAMSDNQMFSMEIWINIEKWIKDGASIHVLRYEGEKYCIDLVKGENESLVHLLHETSIAQKNVSVSSSSPPPPSPPSFPSQSLLPQPSHNLPNSVVSNDEMKDNSGLEKEKLEHEKKERERHETDWNETNIKNELRSTDDQLVTNAMNGMVLVSTPQLPLIVSSDDSPRCSLLDVPATCPSILQLIRPSSPLHIPAVHVPGITTSTLTTRRRLVEIVSDNDA</sequence>
<feature type="compositionally biased region" description="Low complexity" evidence="1">
    <location>
        <begin position="373"/>
        <end position="384"/>
    </location>
</feature>
<feature type="compositionally biased region" description="Polar residues" evidence="1">
    <location>
        <begin position="359"/>
        <end position="371"/>
    </location>
</feature>
<accession>A0AAV5WEF5</accession>
<feature type="region of interest" description="Disordered" evidence="1">
    <location>
        <begin position="204"/>
        <end position="246"/>
    </location>
</feature>
<feature type="region of interest" description="Disordered" evidence="1">
    <location>
        <begin position="357"/>
        <end position="399"/>
    </location>
</feature>